<sequence>MTSTLPARIQPPPSLRPAGDPAGARVGGPARSGWREATLTRAMEIESLADWVRAGEEPHPGCDVLLEAIRVHLGAAREAATTRGRGGAPLERARTNLDAAESLLLDIAPPWYLLGAIPSVLGHAQRHLVATDPRRRQLERVAQALGITNSQQRVPPDERLTIVARERGTIAGVMRAASSAAHRELVRLRSFRNVVVAATVVLALLVVAVAVGGFVRPAMVPLCFAPEDGAQAIVVCPTRQSAPFPAAPGAAGASVEQNIDQATARTVRPYDLLLIMVIGLIAAAVAAAAAVRGIRGSSERYGVPVALALLKLPTGALTAFLGLLLMRGQFVPGLSALDTSAQILAWALVFGYAQQLFTRLVDQQGHAVLDSVRGANSAPVTPP</sequence>
<keyword evidence="2" id="KW-0472">Membrane</keyword>
<evidence type="ECO:0000313" key="3">
    <source>
        <dbReference type="EMBL" id="GIF72148.1"/>
    </source>
</evidence>
<feature type="transmembrane region" description="Helical" evidence="2">
    <location>
        <begin position="193"/>
        <end position="215"/>
    </location>
</feature>
<dbReference type="Proteomes" id="UP000604117">
    <property type="component" value="Unassembled WGS sequence"/>
</dbReference>
<keyword evidence="4" id="KW-1185">Reference proteome</keyword>
<feature type="transmembrane region" description="Helical" evidence="2">
    <location>
        <begin position="303"/>
        <end position="324"/>
    </location>
</feature>
<proteinExistence type="predicted"/>
<feature type="transmembrane region" description="Helical" evidence="2">
    <location>
        <begin position="272"/>
        <end position="291"/>
    </location>
</feature>
<evidence type="ECO:0000313" key="4">
    <source>
        <dbReference type="Proteomes" id="UP000604117"/>
    </source>
</evidence>
<keyword evidence="2" id="KW-1133">Transmembrane helix</keyword>
<evidence type="ECO:0008006" key="5">
    <source>
        <dbReference type="Google" id="ProtNLM"/>
    </source>
</evidence>
<organism evidence="3 4">
    <name type="scientific">Asanoa siamensis</name>
    <dbReference type="NCBI Taxonomy" id="926357"/>
    <lineage>
        <taxon>Bacteria</taxon>
        <taxon>Bacillati</taxon>
        <taxon>Actinomycetota</taxon>
        <taxon>Actinomycetes</taxon>
        <taxon>Micromonosporales</taxon>
        <taxon>Micromonosporaceae</taxon>
        <taxon>Asanoa</taxon>
    </lineage>
</organism>
<feature type="region of interest" description="Disordered" evidence="1">
    <location>
        <begin position="1"/>
        <end position="31"/>
    </location>
</feature>
<gene>
    <name evidence="3" type="ORF">Asi02nite_16660</name>
</gene>
<evidence type="ECO:0000256" key="2">
    <source>
        <dbReference type="SAM" id="Phobius"/>
    </source>
</evidence>
<dbReference type="RefSeq" id="WP_203711599.1">
    <property type="nucleotide sequence ID" value="NZ_BONE01000009.1"/>
</dbReference>
<name>A0ABQ4CLK3_9ACTN</name>
<keyword evidence="2" id="KW-0812">Transmembrane</keyword>
<protein>
    <recommendedName>
        <fullName evidence="5">Integral membrane protein</fullName>
    </recommendedName>
</protein>
<dbReference type="EMBL" id="BONE01000009">
    <property type="protein sequence ID" value="GIF72148.1"/>
    <property type="molecule type" value="Genomic_DNA"/>
</dbReference>
<comment type="caution">
    <text evidence="3">The sequence shown here is derived from an EMBL/GenBank/DDBJ whole genome shotgun (WGS) entry which is preliminary data.</text>
</comment>
<accession>A0ABQ4CLK3</accession>
<evidence type="ECO:0000256" key="1">
    <source>
        <dbReference type="SAM" id="MobiDB-lite"/>
    </source>
</evidence>
<reference evidence="3 4" key="1">
    <citation type="submission" date="2021-01" db="EMBL/GenBank/DDBJ databases">
        <title>Whole genome shotgun sequence of Asanoa siamensis NBRC 107932.</title>
        <authorList>
            <person name="Komaki H."/>
            <person name="Tamura T."/>
        </authorList>
    </citation>
    <scope>NUCLEOTIDE SEQUENCE [LARGE SCALE GENOMIC DNA]</scope>
    <source>
        <strain evidence="3 4">NBRC 107932</strain>
    </source>
</reference>